<evidence type="ECO:0000256" key="5">
    <source>
        <dbReference type="RuleBase" id="RU363050"/>
    </source>
</evidence>
<dbReference type="GO" id="GO:0000278">
    <property type="term" value="P:mitotic cell cycle"/>
    <property type="evidence" value="ECO:0007669"/>
    <property type="project" value="TreeGrafter"/>
</dbReference>
<dbReference type="STRING" id="400682.A0A1X7UKI6"/>
<dbReference type="GO" id="GO:0051011">
    <property type="term" value="F:microtubule minus-end binding"/>
    <property type="evidence" value="ECO:0007669"/>
    <property type="project" value="TreeGrafter"/>
</dbReference>
<dbReference type="AlphaFoldDB" id="A0A1X7UKI6"/>
<comment type="subcellular location">
    <subcellularLocation>
        <location evidence="5">Cytoplasm</location>
        <location evidence="5">Cytoskeleton</location>
        <location evidence="5">Microtubule organizing center</location>
    </subcellularLocation>
</comment>
<dbReference type="InterPro" id="IPR042241">
    <property type="entry name" value="GCP_C_sf"/>
</dbReference>
<dbReference type="GO" id="GO:0000922">
    <property type="term" value="C:spindle pole"/>
    <property type="evidence" value="ECO:0007669"/>
    <property type="project" value="InterPro"/>
</dbReference>
<keyword evidence="9" id="KW-1185">Reference proteome</keyword>
<dbReference type="InParanoid" id="A0A1X7UKI6"/>
<evidence type="ECO:0000256" key="3">
    <source>
        <dbReference type="ARBA" id="ARBA00022701"/>
    </source>
</evidence>
<evidence type="ECO:0000256" key="2">
    <source>
        <dbReference type="ARBA" id="ARBA00022490"/>
    </source>
</evidence>
<feature type="domain" description="Gamma tubulin complex component protein N-terminal" evidence="7">
    <location>
        <begin position="221"/>
        <end position="516"/>
    </location>
</feature>
<dbReference type="Pfam" id="PF04130">
    <property type="entry name" value="GCP_C_terminal"/>
    <property type="match status" value="1"/>
</dbReference>
<dbReference type="Pfam" id="PF17681">
    <property type="entry name" value="GCP_N_terminal"/>
    <property type="match status" value="1"/>
</dbReference>
<dbReference type="GO" id="GO:0051225">
    <property type="term" value="P:spindle assembly"/>
    <property type="evidence" value="ECO:0007669"/>
    <property type="project" value="TreeGrafter"/>
</dbReference>
<dbReference type="Proteomes" id="UP000007879">
    <property type="component" value="Unassembled WGS sequence"/>
</dbReference>
<comment type="similarity">
    <text evidence="1 5">Belongs to the TUBGCP family.</text>
</comment>
<dbReference type="OMA" id="QNMSGDP"/>
<accession>A0A1X7UKI6</accession>
<dbReference type="GO" id="GO:0051321">
    <property type="term" value="P:meiotic cell cycle"/>
    <property type="evidence" value="ECO:0007669"/>
    <property type="project" value="TreeGrafter"/>
</dbReference>
<dbReference type="GO" id="GO:0005874">
    <property type="term" value="C:microtubule"/>
    <property type="evidence" value="ECO:0007669"/>
    <property type="project" value="UniProtKB-KW"/>
</dbReference>
<evidence type="ECO:0000313" key="8">
    <source>
        <dbReference type="EnsemblMetazoa" id="Aqu2.1.28263_001"/>
    </source>
</evidence>
<keyword evidence="2 5" id="KW-0963">Cytoplasm</keyword>
<dbReference type="KEGG" id="aqu:100636665"/>
<dbReference type="GO" id="GO:0000930">
    <property type="term" value="C:gamma-tubulin complex"/>
    <property type="evidence" value="ECO:0007669"/>
    <property type="project" value="TreeGrafter"/>
</dbReference>
<name>A0A1X7UKI6_AMPQE</name>
<reference evidence="8" key="2">
    <citation type="submission" date="2017-05" db="UniProtKB">
        <authorList>
            <consortium name="EnsemblMetazoa"/>
        </authorList>
    </citation>
    <scope>IDENTIFICATION</scope>
</reference>
<dbReference type="GO" id="GO:0043015">
    <property type="term" value="F:gamma-tubulin binding"/>
    <property type="evidence" value="ECO:0007669"/>
    <property type="project" value="InterPro"/>
</dbReference>
<feature type="domain" description="Gamma tubulin complex component C-terminal" evidence="6">
    <location>
        <begin position="520"/>
        <end position="837"/>
    </location>
</feature>
<evidence type="ECO:0000256" key="1">
    <source>
        <dbReference type="ARBA" id="ARBA00010337"/>
    </source>
</evidence>
<dbReference type="FunFam" id="1.20.120.1900:FF:000037">
    <property type="entry name" value="Gamma-tubulin complex component"/>
    <property type="match status" value="1"/>
</dbReference>
<evidence type="ECO:0000313" key="9">
    <source>
        <dbReference type="Proteomes" id="UP000007879"/>
    </source>
</evidence>
<evidence type="ECO:0000259" key="7">
    <source>
        <dbReference type="Pfam" id="PF17681"/>
    </source>
</evidence>
<protein>
    <recommendedName>
        <fullName evidence="5">Gamma-tubulin complex component</fullName>
    </recommendedName>
</protein>
<dbReference type="GO" id="GO:0031122">
    <property type="term" value="P:cytoplasmic microtubule organization"/>
    <property type="evidence" value="ECO:0007669"/>
    <property type="project" value="TreeGrafter"/>
</dbReference>
<reference evidence="9" key="1">
    <citation type="journal article" date="2010" name="Nature">
        <title>The Amphimedon queenslandica genome and the evolution of animal complexity.</title>
        <authorList>
            <person name="Srivastava M."/>
            <person name="Simakov O."/>
            <person name="Chapman J."/>
            <person name="Fahey B."/>
            <person name="Gauthier M.E."/>
            <person name="Mitros T."/>
            <person name="Richards G.S."/>
            <person name="Conaco C."/>
            <person name="Dacre M."/>
            <person name="Hellsten U."/>
            <person name="Larroux C."/>
            <person name="Putnam N.H."/>
            <person name="Stanke M."/>
            <person name="Adamska M."/>
            <person name="Darling A."/>
            <person name="Degnan S.M."/>
            <person name="Oakley T.H."/>
            <person name="Plachetzki D.C."/>
            <person name="Zhai Y."/>
            <person name="Adamski M."/>
            <person name="Calcino A."/>
            <person name="Cummins S.F."/>
            <person name="Goodstein D.M."/>
            <person name="Harris C."/>
            <person name="Jackson D.J."/>
            <person name="Leys S.P."/>
            <person name="Shu S."/>
            <person name="Woodcroft B.J."/>
            <person name="Vervoort M."/>
            <person name="Kosik K.S."/>
            <person name="Manning G."/>
            <person name="Degnan B.M."/>
            <person name="Rokhsar D.S."/>
        </authorList>
    </citation>
    <scope>NUCLEOTIDE SEQUENCE [LARGE SCALE GENOMIC DNA]</scope>
</reference>
<dbReference type="PANTHER" id="PTHR19302">
    <property type="entry name" value="GAMMA TUBULIN COMPLEX PROTEIN"/>
    <property type="match status" value="1"/>
</dbReference>
<dbReference type="EnsemblMetazoa" id="Aqu2.1.28263_001">
    <property type="protein sequence ID" value="Aqu2.1.28263_001"/>
    <property type="gene ID" value="Aqu2.1.28263"/>
</dbReference>
<keyword evidence="3 5" id="KW-0493">Microtubule</keyword>
<dbReference type="Gene3D" id="1.20.120.1900">
    <property type="entry name" value="Gamma-tubulin complex, C-terminal domain"/>
    <property type="match status" value="1"/>
</dbReference>
<dbReference type="eggNOG" id="KOG2001">
    <property type="taxonomic scope" value="Eukaryota"/>
</dbReference>
<dbReference type="InterPro" id="IPR007259">
    <property type="entry name" value="GCP"/>
</dbReference>
<dbReference type="PANTHER" id="PTHR19302:SF13">
    <property type="entry name" value="GAMMA-TUBULIN COMPLEX COMPONENT 2"/>
    <property type="match status" value="1"/>
</dbReference>
<evidence type="ECO:0000259" key="6">
    <source>
        <dbReference type="Pfam" id="PF04130"/>
    </source>
</evidence>
<keyword evidence="4 5" id="KW-0206">Cytoskeleton</keyword>
<dbReference type="InterPro" id="IPR041470">
    <property type="entry name" value="GCP_N"/>
</dbReference>
<sequence>MSHEFKIHHLTSQLLQLLQLRHLSPDTYNDTLISHMTPYVTTQISVHTSLRKISEHSSKREEFLQRYSTLKIKQPRELDPLVYLLAKLTEDPKLCDFIRRRRPPSQTPRVPVQVTDIEQIDVPVGVAIPELPPQDTKLTHRQLELLKNQLSSFTSKMEEADKKKKQRKEGRVTREFPYVPPWVKDRVYLTSDYVYPPLHSKLPPDPLGGHPLSAQQEIIMNELLNLMQGINGRYLFAKQLKEDQKRAFTLDRTLDTSLQSLLHRLLPLCTHYSLICRFIEEHSKFTHGTVHQALSASMRGLVREYLLVVAQLETQLKRKELTLQKIWYYLQPCMHTLELLAHIADTISRARHCHGGRTLSLLHDITSSLLGDKDGHKLSLYVTKCACSPFFRMLDEWLVKGEVSDPYGEFMISEDREIDTLSLREEYNDYYWERRYTASQENLPVFLEVVAEKILQTGKYLNVVRTCGQDIESLANLPSSEPPAQLEYNPNERYYIERIGVAYGRASSQVLKLLITDNHLLQHLTSIKHYFLIDQGDLFVHFMDIAEDELQKPVSMIPLSRLESLMELALRTSIANSDPYKDNLSIKLEPYNLKMFLRHVISVQPEQVEHGISPPLVTRPPSSTALPGYECVSLDYEVKWPLSLVLNRRSITRYQLLFRHLFFCKYVERELTLAWKDNKNKQRSPTAITPGGVASFALLQRMLNFVQGLQYYMCYEVLEPNCRHLESKLARVVTIDEVLALHTDFLDRCLKDCLLTNREVVELTNHLLQCSLTYGNFMQELSSNAISNDVLPEVAKYERNFTRDLSSLLSILNEMSKVESERAWSHMITRLDYNSFYTVA</sequence>
<gene>
    <name evidence="8" type="primary">100636665</name>
</gene>
<dbReference type="EnsemblMetazoa" id="XM_019998121.1">
    <property type="protein sequence ID" value="XP_019853680.1"/>
    <property type="gene ID" value="LOC100636665"/>
</dbReference>
<dbReference type="InterPro" id="IPR040457">
    <property type="entry name" value="GCP_C"/>
</dbReference>
<evidence type="ECO:0000256" key="4">
    <source>
        <dbReference type="ARBA" id="ARBA00023212"/>
    </source>
</evidence>
<organism evidence="8">
    <name type="scientific">Amphimedon queenslandica</name>
    <name type="common">Sponge</name>
    <dbReference type="NCBI Taxonomy" id="400682"/>
    <lineage>
        <taxon>Eukaryota</taxon>
        <taxon>Metazoa</taxon>
        <taxon>Porifera</taxon>
        <taxon>Demospongiae</taxon>
        <taxon>Heteroscleromorpha</taxon>
        <taxon>Haplosclerida</taxon>
        <taxon>Niphatidae</taxon>
        <taxon>Amphimedon</taxon>
    </lineage>
</organism>
<dbReference type="OrthoDB" id="2192946at2759"/>
<proteinExistence type="inferred from homology"/>
<dbReference type="GO" id="GO:0007020">
    <property type="term" value="P:microtubule nucleation"/>
    <property type="evidence" value="ECO:0007669"/>
    <property type="project" value="InterPro"/>
</dbReference>